<dbReference type="Proteomes" id="UP000294894">
    <property type="component" value="Chromosome"/>
</dbReference>
<dbReference type="EMBL" id="CP038267">
    <property type="protein sequence ID" value="QBR94539.1"/>
    <property type="molecule type" value="Genomic_DNA"/>
</dbReference>
<evidence type="ECO:0000259" key="1">
    <source>
        <dbReference type="Pfam" id="PF05175"/>
    </source>
</evidence>
<evidence type="ECO:0000313" key="3">
    <source>
        <dbReference type="Proteomes" id="UP000294894"/>
    </source>
</evidence>
<proteinExistence type="predicted"/>
<dbReference type="InterPro" id="IPR007848">
    <property type="entry name" value="Small_mtfrase_dom"/>
</dbReference>
<feature type="domain" description="Methyltransferase small" evidence="1">
    <location>
        <begin position="111"/>
        <end position="186"/>
    </location>
</feature>
<protein>
    <recommendedName>
        <fullName evidence="1">Methyltransferase small domain-containing protein</fullName>
    </recommendedName>
</protein>
<organism evidence="2 3">
    <name type="scientific">Nocardioides euryhalodurans</name>
    <dbReference type="NCBI Taxonomy" id="2518370"/>
    <lineage>
        <taxon>Bacteria</taxon>
        <taxon>Bacillati</taxon>
        <taxon>Actinomycetota</taxon>
        <taxon>Actinomycetes</taxon>
        <taxon>Propionibacteriales</taxon>
        <taxon>Nocardioidaceae</taxon>
        <taxon>Nocardioides</taxon>
    </lineage>
</organism>
<reference evidence="2 3" key="1">
    <citation type="submission" date="2019-03" db="EMBL/GenBank/DDBJ databases">
        <title>Three New Species of Nocardioides, Nocardioides euryhalodurans sp. nov., Nocardioides seonyuensis sp. nov. and Nocardioides eburneoflavus sp. nov., Iolated from Soil.</title>
        <authorList>
            <person name="Roh S.G."/>
            <person name="Lee C."/>
            <person name="Kim M.-K."/>
            <person name="Kim S.B."/>
        </authorList>
    </citation>
    <scope>NUCLEOTIDE SEQUENCE [LARGE SCALE GENOMIC DNA]</scope>
    <source>
        <strain evidence="2 3">MMS17-SY117</strain>
    </source>
</reference>
<dbReference type="CDD" id="cd02440">
    <property type="entry name" value="AdoMet_MTases"/>
    <property type="match status" value="1"/>
</dbReference>
<dbReference type="PANTHER" id="PTHR18895:SF74">
    <property type="entry name" value="MTRF1L RELEASE FACTOR GLUTAMINE METHYLTRANSFERASE"/>
    <property type="match status" value="1"/>
</dbReference>
<dbReference type="SUPFAM" id="SSF53335">
    <property type="entry name" value="S-adenosyl-L-methionine-dependent methyltransferases"/>
    <property type="match status" value="1"/>
</dbReference>
<gene>
    <name evidence="2" type="ORF">EXE57_15400</name>
</gene>
<dbReference type="NCBIfam" id="TIGR03704">
    <property type="entry name" value="PrmC_rel_meth"/>
    <property type="match status" value="1"/>
</dbReference>
<sequence>MPEPPPPELVARLRAAGCVFAEDEAVLLVGAAHGAALEALVARRTAGEPLEHVLGWAAFAGRRVAVAPGVFVPRRRTELVVRLAVGMVRRRMRLEGPPDDASGGGPSHPLVVDLCCGSGAIGAAVAALLPEAEVWASDLDPVAVACARQNLPPERVVTGDLFDALPTTLRGRVDVLVVNAPYVPTDAIATMPPEAREHEARIALDGGADGVDLHRRVAAGCREWLRPDGHLVIETSRSQAPLTLAACADAGLAAYVETDDDLDATGVVASSL</sequence>
<dbReference type="OrthoDB" id="9800643at2"/>
<dbReference type="Pfam" id="PF05175">
    <property type="entry name" value="MTS"/>
    <property type="match status" value="1"/>
</dbReference>
<dbReference type="PANTHER" id="PTHR18895">
    <property type="entry name" value="HEMK METHYLTRANSFERASE"/>
    <property type="match status" value="1"/>
</dbReference>
<evidence type="ECO:0000313" key="2">
    <source>
        <dbReference type="EMBL" id="QBR94539.1"/>
    </source>
</evidence>
<keyword evidence="3" id="KW-1185">Reference proteome</keyword>
<dbReference type="KEGG" id="noy:EXE57_15400"/>
<dbReference type="InterPro" id="IPR022446">
    <property type="entry name" value="MeTrfrase_put"/>
</dbReference>
<dbReference type="Gene3D" id="3.40.50.150">
    <property type="entry name" value="Vaccinia Virus protein VP39"/>
    <property type="match status" value="1"/>
</dbReference>
<name>A0A4P7GR44_9ACTN</name>
<dbReference type="AlphaFoldDB" id="A0A4P7GR44"/>
<accession>A0A4P7GR44</accession>
<dbReference type="GO" id="GO:0008168">
    <property type="term" value="F:methyltransferase activity"/>
    <property type="evidence" value="ECO:0007669"/>
    <property type="project" value="InterPro"/>
</dbReference>
<dbReference type="InterPro" id="IPR029063">
    <property type="entry name" value="SAM-dependent_MTases_sf"/>
</dbReference>
<dbReference type="InterPro" id="IPR050320">
    <property type="entry name" value="N5-glutamine_MTase"/>
</dbReference>